<name>A0A7R9JCP3_TIMCA</name>
<gene>
    <name evidence="2" type="ORF">TCMB3V08_LOCUS9314</name>
</gene>
<protein>
    <submittedName>
        <fullName evidence="2">(California timema) hypothetical protein</fullName>
    </submittedName>
</protein>
<reference evidence="2" key="1">
    <citation type="submission" date="2020-11" db="EMBL/GenBank/DDBJ databases">
        <authorList>
            <person name="Tran Van P."/>
        </authorList>
    </citation>
    <scope>NUCLEOTIDE SEQUENCE</scope>
</reference>
<proteinExistence type="predicted"/>
<feature type="region of interest" description="Disordered" evidence="1">
    <location>
        <begin position="38"/>
        <end position="69"/>
    </location>
</feature>
<dbReference type="AlphaFoldDB" id="A0A7R9JCP3"/>
<feature type="compositionally biased region" description="Basic and acidic residues" evidence="1">
    <location>
        <begin position="55"/>
        <end position="64"/>
    </location>
</feature>
<accession>A0A7R9JCP3</accession>
<dbReference type="EMBL" id="OE184629">
    <property type="protein sequence ID" value="CAD7576751.1"/>
    <property type="molecule type" value="Genomic_DNA"/>
</dbReference>
<organism evidence="2">
    <name type="scientific">Timema californicum</name>
    <name type="common">California timema</name>
    <name type="synonym">Walking stick</name>
    <dbReference type="NCBI Taxonomy" id="61474"/>
    <lineage>
        <taxon>Eukaryota</taxon>
        <taxon>Metazoa</taxon>
        <taxon>Ecdysozoa</taxon>
        <taxon>Arthropoda</taxon>
        <taxon>Hexapoda</taxon>
        <taxon>Insecta</taxon>
        <taxon>Pterygota</taxon>
        <taxon>Neoptera</taxon>
        <taxon>Polyneoptera</taxon>
        <taxon>Phasmatodea</taxon>
        <taxon>Timematodea</taxon>
        <taxon>Timematoidea</taxon>
        <taxon>Timematidae</taxon>
        <taxon>Timema</taxon>
    </lineage>
</organism>
<sequence length="126" mass="14201">MIRLSCQWMEGQLDYEKTVLISTSLEAAEKDAASMAFGHSTAGTAERQPQILQMSKKEERKGGTREQYNSKVMATRVTNFTATGVAPVMTCFKLTTQSPKQQVKENEIGHTDLYLRVYCFQRSARV</sequence>
<evidence type="ECO:0000256" key="1">
    <source>
        <dbReference type="SAM" id="MobiDB-lite"/>
    </source>
</evidence>
<evidence type="ECO:0000313" key="2">
    <source>
        <dbReference type="EMBL" id="CAD7576751.1"/>
    </source>
</evidence>